<keyword evidence="6" id="KW-1185">Reference proteome</keyword>
<evidence type="ECO:0000256" key="2">
    <source>
        <dbReference type="ARBA" id="ARBA00022679"/>
    </source>
</evidence>
<dbReference type="Proteomes" id="UP001218246">
    <property type="component" value="Unassembled WGS sequence"/>
</dbReference>
<evidence type="ECO:0000256" key="3">
    <source>
        <dbReference type="ARBA" id="ARBA00023180"/>
    </source>
</evidence>
<reference evidence="5 6" key="1">
    <citation type="submission" date="2023-04" db="EMBL/GenBank/DDBJ databases">
        <title>Ectobacillus antri isolated from activated sludge.</title>
        <authorList>
            <person name="Yan P."/>
            <person name="Liu X."/>
        </authorList>
    </citation>
    <scope>NUCLEOTIDE SEQUENCE [LARGE SCALE GENOMIC DNA]</scope>
    <source>
        <strain evidence="5 6">C18H</strain>
    </source>
</reference>
<evidence type="ECO:0000259" key="4">
    <source>
        <dbReference type="Pfam" id="PF04577"/>
    </source>
</evidence>
<dbReference type="GO" id="GO:0016757">
    <property type="term" value="F:glycosyltransferase activity"/>
    <property type="evidence" value="ECO:0007669"/>
    <property type="project" value="UniProtKB-KW"/>
</dbReference>
<organism evidence="5 6">
    <name type="scientific">Ectobacillus antri</name>
    <dbReference type="NCBI Taxonomy" id="2486280"/>
    <lineage>
        <taxon>Bacteria</taxon>
        <taxon>Bacillati</taxon>
        <taxon>Bacillota</taxon>
        <taxon>Bacilli</taxon>
        <taxon>Bacillales</taxon>
        <taxon>Bacillaceae</taxon>
        <taxon>Ectobacillus</taxon>
    </lineage>
</organism>
<dbReference type="InterPro" id="IPR007657">
    <property type="entry name" value="Glycosyltransferase_61"/>
</dbReference>
<keyword evidence="2 5" id="KW-0808">Transferase</keyword>
<sequence>MSRKWRSPKGVYVTVDEWKNSIKQTQGGSYVSFEMEDLPLTLQPKSIYKQIHPHFIQESHQLSQPAFLVVLNNARVCCNSIITEDDYLMFELSYEYVKHLKQHSIFQKRTLPTLYKYAGEFATLTFSAVNYYHWLFDVLVRFHLLELGNVSYDKILLNNQQCLPYQMETLHLLGIKPEMIYTCHQSSHIRASKVIVPSLVGYYGRMPKWACDYLRNQLLGHSTKIVGYERIFISREKAGKRHVVNEEQILECLRNYGFRKVILEELSVVDQINLFVSAEMIIGPHGAGLANLVFCNPGTKVIELFSPGYVNVMYWRLCNHVNLDYYYVIGQDVNMSGDKAQSTNHISIDIQQLIATLALTSV</sequence>
<comment type="caution">
    <text evidence="5">The sequence shown here is derived from an EMBL/GenBank/DDBJ whole genome shotgun (WGS) entry which is preliminary data.</text>
</comment>
<dbReference type="EC" id="2.4.-.-" evidence="5"/>
<keyword evidence="3" id="KW-0325">Glycoprotein</keyword>
<accession>A0ABT6H5A8</accession>
<evidence type="ECO:0000313" key="5">
    <source>
        <dbReference type="EMBL" id="MDG5754013.1"/>
    </source>
</evidence>
<dbReference type="PANTHER" id="PTHR20961">
    <property type="entry name" value="GLYCOSYLTRANSFERASE"/>
    <property type="match status" value="1"/>
</dbReference>
<dbReference type="Pfam" id="PF04577">
    <property type="entry name" value="Glyco_transf_61"/>
    <property type="match status" value="1"/>
</dbReference>
<evidence type="ECO:0000313" key="6">
    <source>
        <dbReference type="Proteomes" id="UP001218246"/>
    </source>
</evidence>
<dbReference type="InterPro" id="IPR049625">
    <property type="entry name" value="Glyco_transf_61_cat"/>
</dbReference>
<evidence type="ECO:0000256" key="1">
    <source>
        <dbReference type="ARBA" id="ARBA00022676"/>
    </source>
</evidence>
<protein>
    <submittedName>
        <fullName evidence="5">Glycosyltransferase family 61 protein</fullName>
        <ecNumber evidence="5">2.4.-.-</ecNumber>
    </submittedName>
</protein>
<dbReference type="RefSeq" id="WP_278018057.1">
    <property type="nucleotide sequence ID" value="NZ_JARRRY010000003.1"/>
</dbReference>
<gene>
    <name evidence="5" type="ORF">P6P90_08500</name>
</gene>
<feature type="domain" description="Glycosyltransferase 61 catalytic" evidence="4">
    <location>
        <begin position="131"/>
        <end position="302"/>
    </location>
</feature>
<dbReference type="EMBL" id="JARULN010000005">
    <property type="protein sequence ID" value="MDG5754013.1"/>
    <property type="molecule type" value="Genomic_DNA"/>
</dbReference>
<keyword evidence="1 5" id="KW-0328">Glycosyltransferase</keyword>
<name>A0ABT6H5A8_9BACI</name>
<proteinExistence type="predicted"/>